<name>A0A9Q1ABV7_SALPP</name>
<reference evidence="2" key="2">
    <citation type="journal article" date="2023" name="Int. J. Mol. Sci.">
        <title>De Novo Assembly and Annotation of 11 Diverse Shrub Willow (Salix) Genomes Reveals Novel Gene Organization in Sex-Linked Regions.</title>
        <authorList>
            <person name="Hyden B."/>
            <person name="Feng K."/>
            <person name="Yates T.B."/>
            <person name="Jawdy S."/>
            <person name="Cereghino C."/>
            <person name="Smart L.B."/>
            <person name="Muchero W."/>
        </authorList>
    </citation>
    <scope>NUCLEOTIDE SEQUENCE</scope>
    <source>
        <tissue evidence="2">Shoot tip</tissue>
    </source>
</reference>
<dbReference type="EMBL" id="JAPFFK010000004">
    <property type="protein sequence ID" value="KAJ6765508.1"/>
    <property type="molecule type" value="Genomic_DNA"/>
</dbReference>
<comment type="caution">
    <text evidence="2">The sequence shown here is derived from an EMBL/GenBank/DDBJ whole genome shotgun (WGS) entry which is preliminary data.</text>
</comment>
<accession>A0A9Q1ABV7</accession>
<protein>
    <submittedName>
        <fullName evidence="2">Uncharacterized protein</fullName>
    </submittedName>
</protein>
<reference evidence="2" key="1">
    <citation type="submission" date="2022-11" db="EMBL/GenBank/DDBJ databases">
        <authorList>
            <person name="Hyden B.L."/>
            <person name="Feng K."/>
            <person name="Yates T."/>
            <person name="Jawdy S."/>
            <person name="Smart L.B."/>
            <person name="Muchero W."/>
        </authorList>
    </citation>
    <scope>NUCLEOTIDE SEQUENCE</scope>
    <source>
        <tissue evidence="2">Shoot tip</tissue>
    </source>
</reference>
<organism evidence="2 3">
    <name type="scientific">Salix purpurea</name>
    <name type="common">Purple osier willow</name>
    <dbReference type="NCBI Taxonomy" id="77065"/>
    <lineage>
        <taxon>Eukaryota</taxon>
        <taxon>Viridiplantae</taxon>
        <taxon>Streptophyta</taxon>
        <taxon>Embryophyta</taxon>
        <taxon>Tracheophyta</taxon>
        <taxon>Spermatophyta</taxon>
        <taxon>Magnoliopsida</taxon>
        <taxon>eudicotyledons</taxon>
        <taxon>Gunneridae</taxon>
        <taxon>Pentapetalae</taxon>
        <taxon>rosids</taxon>
        <taxon>fabids</taxon>
        <taxon>Malpighiales</taxon>
        <taxon>Salicaceae</taxon>
        <taxon>Saliceae</taxon>
        <taxon>Salix</taxon>
    </lineage>
</organism>
<evidence type="ECO:0000313" key="3">
    <source>
        <dbReference type="Proteomes" id="UP001151532"/>
    </source>
</evidence>
<dbReference type="Proteomes" id="UP001151532">
    <property type="component" value="Chromosome 4"/>
</dbReference>
<keyword evidence="3" id="KW-1185">Reference proteome</keyword>
<gene>
    <name evidence="2" type="ORF">OIU79_021659</name>
</gene>
<evidence type="ECO:0000313" key="2">
    <source>
        <dbReference type="EMBL" id="KAJ6765508.1"/>
    </source>
</evidence>
<feature type="region of interest" description="Disordered" evidence="1">
    <location>
        <begin position="1"/>
        <end position="21"/>
    </location>
</feature>
<dbReference type="AlphaFoldDB" id="A0A9Q1ABV7"/>
<sequence length="116" mass="13229">MPEKLSSTHNKLKQNTRNQKNYSSEIRTGSVHIILIKNYFYSIVFQGINNSPDLGAVLETFFLNLLLHIDMNPSSLSLFYALHLEPHSQHLSDNCSCFRVARSTTLKGVLDGMFNR</sequence>
<proteinExistence type="predicted"/>
<evidence type="ECO:0000256" key="1">
    <source>
        <dbReference type="SAM" id="MobiDB-lite"/>
    </source>
</evidence>